<gene>
    <name evidence="12" type="primary">Znf180_0</name>
    <name evidence="12" type="ORF">NYCLEU_R13739</name>
</gene>
<feature type="domain" description="C2H2-type" evidence="11">
    <location>
        <begin position="388"/>
        <end position="415"/>
    </location>
</feature>
<dbReference type="InterPro" id="IPR013087">
    <property type="entry name" value="Znf_C2H2_type"/>
</dbReference>
<feature type="domain" description="C2H2-type" evidence="11">
    <location>
        <begin position="229"/>
        <end position="256"/>
    </location>
</feature>
<evidence type="ECO:0000256" key="2">
    <source>
        <dbReference type="ARBA" id="ARBA00022723"/>
    </source>
</evidence>
<dbReference type="InterPro" id="IPR050636">
    <property type="entry name" value="C2H2-ZF_domain-containing"/>
</dbReference>
<feature type="compositionally biased region" description="Basic and acidic residues" evidence="10">
    <location>
        <begin position="57"/>
        <end position="70"/>
    </location>
</feature>
<dbReference type="PANTHER" id="PTHR47772:SF13">
    <property type="entry name" value="GASTRULA ZINC FINGER PROTEIN XLCGF49.1-LIKE-RELATED"/>
    <property type="match status" value="1"/>
</dbReference>
<feature type="domain" description="C2H2-type" evidence="11">
    <location>
        <begin position="332"/>
        <end position="359"/>
    </location>
</feature>
<dbReference type="SMART" id="SM00355">
    <property type="entry name" value="ZnF_C2H2"/>
    <property type="match status" value="5"/>
</dbReference>
<evidence type="ECO:0000256" key="4">
    <source>
        <dbReference type="ARBA" id="ARBA00022771"/>
    </source>
</evidence>
<evidence type="ECO:0000256" key="5">
    <source>
        <dbReference type="ARBA" id="ARBA00022833"/>
    </source>
</evidence>
<evidence type="ECO:0000313" key="13">
    <source>
        <dbReference type="Proteomes" id="UP000551823"/>
    </source>
</evidence>
<keyword evidence="3" id="KW-0677">Repeat</keyword>
<sequence>CALSKPELLSRIERGEELCPPAGSDLEGADVSLEPPVELGCPSCTHDDVLLELKTKESCEGNSKDPEESRSLAATAKHSAPNVPHEATTVPADLSQPTPSPSCPLSTCCRELVNLNWSPSPPPAAAAAEVGIPTEVPREEVAAEKPAVPETPSKSLEEEDVKESDHDVQDLVVDVPEEPGKEVIADVCRAAAQADPSCVVTTSSEEPVESSCAGRTTTCQRNSTREKFYSCPVCRKNFLLKINLVIHQRGHNNWEPYICVHCDRSFMSKKKIRRHLRARVLKGFCQPSEAEECSSRAPCPASQPRASNLEYGTVWGKPNPKRYPLAPGKMMYTCNECMENFSSQSFLILHQRRHTNRHLILCPCCNRSFTWASDFVRHHWTHTDQRPYQCGVCQKTFKRFYHLNVHQRTHRRRERPYSCEEKVAVPAAPV</sequence>
<keyword evidence="6" id="KW-0805">Transcription regulation</keyword>
<feature type="domain" description="C2H2-type" evidence="11">
    <location>
        <begin position="360"/>
        <end position="387"/>
    </location>
</feature>
<proteinExistence type="predicted"/>
<dbReference type="GO" id="GO:0008270">
    <property type="term" value="F:zinc ion binding"/>
    <property type="evidence" value="ECO:0007669"/>
    <property type="project" value="UniProtKB-KW"/>
</dbReference>
<comment type="caution">
    <text evidence="12">The sequence shown here is derived from an EMBL/GenBank/DDBJ whole genome shotgun (WGS) entry which is preliminary data.</text>
</comment>
<protein>
    <submittedName>
        <fullName evidence="12">ZN180 protein</fullName>
    </submittedName>
</protein>
<dbReference type="GO" id="GO:0005634">
    <property type="term" value="C:nucleus"/>
    <property type="evidence" value="ECO:0007669"/>
    <property type="project" value="UniProtKB-SubCell"/>
</dbReference>
<evidence type="ECO:0000256" key="3">
    <source>
        <dbReference type="ARBA" id="ARBA00022737"/>
    </source>
</evidence>
<dbReference type="Pfam" id="PF13894">
    <property type="entry name" value="zf-C2H2_4"/>
    <property type="match status" value="1"/>
</dbReference>
<feature type="non-terminal residue" evidence="12">
    <location>
        <position position="1"/>
    </location>
</feature>
<evidence type="ECO:0000256" key="6">
    <source>
        <dbReference type="ARBA" id="ARBA00023015"/>
    </source>
</evidence>
<dbReference type="Gene3D" id="3.30.160.60">
    <property type="entry name" value="Classic Zinc Finger"/>
    <property type="match status" value="4"/>
</dbReference>
<feature type="region of interest" description="Disordered" evidence="10">
    <location>
        <begin position="57"/>
        <end position="101"/>
    </location>
</feature>
<dbReference type="PROSITE" id="PS00028">
    <property type="entry name" value="ZINC_FINGER_C2H2_1"/>
    <property type="match status" value="4"/>
</dbReference>
<keyword evidence="8" id="KW-0539">Nucleus</keyword>
<reference evidence="12 13" key="1">
    <citation type="submission" date="2019-09" db="EMBL/GenBank/DDBJ databases">
        <title>Bird 10,000 Genomes (B10K) Project - Family phase.</title>
        <authorList>
            <person name="Zhang G."/>
        </authorList>
    </citation>
    <scope>NUCLEOTIDE SEQUENCE [LARGE SCALE GENOMIC DNA]</scope>
    <source>
        <strain evidence="12">B10K-DU-005-01</strain>
    </source>
</reference>
<dbReference type="EMBL" id="VZZU01013613">
    <property type="protein sequence ID" value="NXW52838.1"/>
    <property type="molecule type" value="Genomic_DNA"/>
</dbReference>
<keyword evidence="5" id="KW-0862">Zinc</keyword>
<name>A0A7L4CT25_9AVES</name>
<evidence type="ECO:0000259" key="11">
    <source>
        <dbReference type="PROSITE" id="PS50157"/>
    </source>
</evidence>
<feature type="domain" description="C2H2-type" evidence="11">
    <location>
        <begin position="257"/>
        <end position="277"/>
    </location>
</feature>
<keyword evidence="7" id="KW-0804">Transcription</keyword>
<dbReference type="GO" id="GO:0032502">
    <property type="term" value="P:developmental process"/>
    <property type="evidence" value="ECO:0007669"/>
    <property type="project" value="UniProtKB-ARBA"/>
</dbReference>
<organism evidence="12 13">
    <name type="scientific">Nyctiprogne leucopyga</name>
    <dbReference type="NCBI Taxonomy" id="382315"/>
    <lineage>
        <taxon>Eukaryota</taxon>
        <taxon>Metazoa</taxon>
        <taxon>Chordata</taxon>
        <taxon>Craniata</taxon>
        <taxon>Vertebrata</taxon>
        <taxon>Euteleostomi</taxon>
        <taxon>Archelosauria</taxon>
        <taxon>Archosauria</taxon>
        <taxon>Dinosauria</taxon>
        <taxon>Saurischia</taxon>
        <taxon>Theropoda</taxon>
        <taxon>Coelurosauria</taxon>
        <taxon>Aves</taxon>
        <taxon>Neognathae</taxon>
        <taxon>Neoaves</taxon>
        <taxon>Strisores</taxon>
        <taxon>Caprimulgiformes</taxon>
        <taxon>Caprimulgidae</taxon>
        <taxon>Chordeilinae</taxon>
        <taxon>Nyctiprogne</taxon>
    </lineage>
</organism>
<evidence type="ECO:0000313" key="12">
    <source>
        <dbReference type="EMBL" id="NXW52838.1"/>
    </source>
</evidence>
<dbReference type="Pfam" id="PF00096">
    <property type="entry name" value="zf-C2H2"/>
    <property type="match status" value="2"/>
</dbReference>
<dbReference type="FunFam" id="3.30.160.60:FF:000202">
    <property type="entry name" value="Zinc finger protein 574"/>
    <property type="match status" value="1"/>
</dbReference>
<evidence type="ECO:0000256" key="8">
    <source>
        <dbReference type="ARBA" id="ARBA00023242"/>
    </source>
</evidence>
<dbReference type="SUPFAM" id="SSF57667">
    <property type="entry name" value="beta-beta-alpha zinc fingers"/>
    <property type="match status" value="3"/>
</dbReference>
<keyword evidence="13" id="KW-1185">Reference proteome</keyword>
<dbReference type="AlphaFoldDB" id="A0A7L4CT25"/>
<evidence type="ECO:0000256" key="9">
    <source>
        <dbReference type="PROSITE-ProRule" id="PRU00042"/>
    </source>
</evidence>
<keyword evidence="2" id="KW-0479">Metal-binding</keyword>
<feature type="non-terminal residue" evidence="12">
    <location>
        <position position="430"/>
    </location>
</feature>
<evidence type="ECO:0000256" key="10">
    <source>
        <dbReference type="SAM" id="MobiDB-lite"/>
    </source>
</evidence>
<comment type="subcellular location">
    <subcellularLocation>
        <location evidence="1">Nucleus</location>
    </subcellularLocation>
</comment>
<dbReference type="PROSITE" id="PS50157">
    <property type="entry name" value="ZINC_FINGER_C2H2_2"/>
    <property type="match status" value="5"/>
</dbReference>
<dbReference type="PANTHER" id="PTHR47772">
    <property type="entry name" value="ZINC FINGER PROTEIN 200"/>
    <property type="match status" value="1"/>
</dbReference>
<evidence type="ECO:0000256" key="1">
    <source>
        <dbReference type="ARBA" id="ARBA00004123"/>
    </source>
</evidence>
<dbReference type="Proteomes" id="UP000551823">
    <property type="component" value="Unassembled WGS sequence"/>
</dbReference>
<evidence type="ECO:0000256" key="7">
    <source>
        <dbReference type="ARBA" id="ARBA00023163"/>
    </source>
</evidence>
<feature type="region of interest" description="Disordered" evidence="10">
    <location>
        <begin position="137"/>
        <end position="167"/>
    </location>
</feature>
<accession>A0A7L4CT25</accession>
<keyword evidence="4 9" id="KW-0863">Zinc-finger</keyword>
<dbReference type="FunFam" id="3.30.160.60:FF:000065">
    <property type="entry name" value="B-cell CLL/lymphoma 6, member B"/>
    <property type="match status" value="1"/>
</dbReference>
<dbReference type="InterPro" id="IPR036236">
    <property type="entry name" value="Znf_C2H2_sf"/>
</dbReference>